<dbReference type="STRING" id="1333662.LPB303_07300"/>
<gene>
    <name evidence="1" type="ORF">LPB303_07300</name>
</gene>
<accession>A0A176TCI8</accession>
<protein>
    <recommendedName>
        <fullName evidence="3">Rieske domain-containing protein</fullName>
    </recommendedName>
</protein>
<evidence type="ECO:0008006" key="3">
    <source>
        <dbReference type="Google" id="ProtNLM"/>
    </source>
</evidence>
<evidence type="ECO:0000313" key="1">
    <source>
        <dbReference type="EMBL" id="OAD45544.1"/>
    </source>
</evidence>
<reference evidence="1 2" key="1">
    <citation type="submission" date="2016-02" db="EMBL/GenBank/DDBJ databases">
        <title>Draft genome sequence of Polaribacter atrinae KACC17473.</title>
        <authorList>
            <person name="Shin S.-K."/>
            <person name="Yi H."/>
        </authorList>
    </citation>
    <scope>NUCLEOTIDE SEQUENCE [LARGE SCALE GENOMIC DNA]</scope>
    <source>
        <strain evidence="1 2">KACC 17473</strain>
    </source>
</reference>
<name>A0A176TCI8_9FLAO</name>
<dbReference type="GO" id="GO:0051537">
    <property type="term" value="F:2 iron, 2 sulfur cluster binding"/>
    <property type="evidence" value="ECO:0007669"/>
    <property type="project" value="InterPro"/>
</dbReference>
<dbReference type="RefSeq" id="WP_068449305.1">
    <property type="nucleotide sequence ID" value="NZ_CANKUV010000002.1"/>
</dbReference>
<evidence type="ECO:0000313" key="2">
    <source>
        <dbReference type="Proteomes" id="UP000076923"/>
    </source>
</evidence>
<dbReference type="AlphaFoldDB" id="A0A176TCI8"/>
<dbReference type="EMBL" id="LVWE01000028">
    <property type="protein sequence ID" value="OAD45544.1"/>
    <property type="molecule type" value="Genomic_DNA"/>
</dbReference>
<dbReference type="Proteomes" id="UP000076923">
    <property type="component" value="Unassembled WGS sequence"/>
</dbReference>
<sequence length="141" mass="15068">MIKKIVFFSFFLTLLNCSNNDDLNNCIQALPLSYVTDLNNPQLLNANVPGGYVELNAGSKGVLLMNVNGTDFVAYDKLCPAGDCTTAMTFNGSFILKCACDGSEYGVGKGIGGAPQTEGFICPAIEYRVTKSGTALRITNY</sequence>
<proteinExistence type="predicted"/>
<comment type="caution">
    <text evidence="1">The sequence shown here is derived from an EMBL/GenBank/DDBJ whole genome shotgun (WGS) entry which is preliminary data.</text>
</comment>
<dbReference type="InterPro" id="IPR036922">
    <property type="entry name" value="Rieske_2Fe-2S_sf"/>
</dbReference>
<dbReference type="OrthoDB" id="1201186at2"/>
<dbReference type="SUPFAM" id="SSF50022">
    <property type="entry name" value="ISP domain"/>
    <property type="match status" value="1"/>
</dbReference>
<organism evidence="1 2">
    <name type="scientific">Polaribacter atrinae</name>
    <dbReference type="NCBI Taxonomy" id="1333662"/>
    <lineage>
        <taxon>Bacteria</taxon>
        <taxon>Pseudomonadati</taxon>
        <taxon>Bacteroidota</taxon>
        <taxon>Flavobacteriia</taxon>
        <taxon>Flavobacteriales</taxon>
        <taxon>Flavobacteriaceae</taxon>
    </lineage>
</organism>
<keyword evidence="2" id="KW-1185">Reference proteome</keyword>